<name>A0A8R7P584_TRIUA</name>
<reference evidence="2" key="1">
    <citation type="journal article" date="2013" name="Nature">
        <title>Draft genome of the wheat A-genome progenitor Triticum urartu.</title>
        <authorList>
            <person name="Ling H.Q."/>
            <person name="Zhao S."/>
            <person name="Liu D."/>
            <person name="Wang J."/>
            <person name="Sun H."/>
            <person name="Zhang C."/>
            <person name="Fan H."/>
            <person name="Li D."/>
            <person name="Dong L."/>
            <person name="Tao Y."/>
            <person name="Gao C."/>
            <person name="Wu H."/>
            <person name="Li Y."/>
            <person name="Cui Y."/>
            <person name="Guo X."/>
            <person name="Zheng S."/>
            <person name="Wang B."/>
            <person name="Yu K."/>
            <person name="Liang Q."/>
            <person name="Yang W."/>
            <person name="Lou X."/>
            <person name="Chen J."/>
            <person name="Feng M."/>
            <person name="Jian J."/>
            <person name="Zhang X."/>
            <person name="Luo G."/>
            <person name="Jiang Y."/>
            <person name="Liu J."/>
            <person name="Wang Z."/>
            <person name="Sha Y."/>
            <person name="Zhang B."/>
            <person name="Wu H."/>
            <person name="Tang D."/>
            <person name="Shen Q."/>
            <person name="Xue P."/>
            <person name="Zou S."/>
            <person name="Wang X."/>
            <person name="Liu X."/>
            <person name="Wang F."/>
            <person name="Yang Y."/>
            <person name="An X."/>
            <person name="Dong Z."/>
            <person name="Zhang K."/>
            <person name="Zhang X."/>
            <person name="Luo M.C."/>
            <person name="Dvorak J."/>
            <person name="Tong Y."/>
            <person name="Wang J."/>
            <person name="Yang H."/>
            <person name="Li Z."/>
            <person name="Wang D."/>
            <person name="Zhang A."/>
            <person name="Wang J."/>
        </authorList>
    </citation>
    <scope>NUCLEOTIDE SEQUENCE</scope>
    <source>
        <strain evidence="2">cv. G1812</strain>
    </source>
</reference>
<sequence length="39" mass="4560">MLRFSWALITISGALKLDFDDIKVIINLHEQRRGLPEYS</sequence>
<dbReference type="AlphaFoldDB" id="A0A8R7P584"/>
<dbReference type="Gramene" id="TuG1812G0100002773.01.T03">
    <property type="protein sequence ID" value="TuG1812G0100002773.01.T03.cds286210"/>
    <property type="gene ID" value="TuG1812G0100002773.01"/>
</dbReference>
<evidence type="ECO:0000313" key="1">
    <source>
        <dbReference type="EnsemblPlants" id="TuG1812G0100002773.01.T03.cds286210"/>
    </source>
</evidence>
<accession>A0A8R7P584</accession>
<keyword evidence="2" id="KW-1185">Reference proteome</keyword>
<reference evidence="1" key="2">
    <citation type="submission" date="2018-03" db="EMBL/GenBank/DDBJ databases">
        <title>The Triticum urartu genome reveals the dynamic nature of wheat genome evolution.</title>
        <authorList>
            <person name="Ling H."/>
            <person name="Ma B."/>
            <person name="Shi X."/>
            <person name="Liu H."/>
            <person name="Dong L."/>
            <person name="Sun H."/>
            <person name="Cao Y."/>
            <person name="Gao Q."/>
            <person name="Zheng S."/>
            <person name="Li Y."/>
            <person name="Yu Y."/>
            <person name="Du H."/>
            <person name="Qi M."/>
            <person name="Li Y."/>
            <person name="Yu H."/>
            <person name="Cui Y."/>
            <person name="Wang N."/>
            <person name="Chen C."/>
            <person name="Wu H."/>
            <person name="Zhao Y."/>
            <person name="Zhang J."/>
            <person name="Li Y."/>
            <person name="Zhou W."/>
            <person name="Zhang B."/>
            <person name="Hu W."/>
            <person name="Eijk M."/>
            <person name="Tang J."/>
            <person name="Witsenboer H."/>
            <person name="Zhao S."/>
            <person name="Li Z."/>
            <person name="Zhang A."/>
            <person name="Wang D."/>
            <person name="Liang C."/>
        </authorList>
    </citation>
    <scope>NUCLEOTIDE SEQUENCE [LARGE SCALE GENOMIC DNA]</scope>
    <source>
        <strain evidence="1">cv. G1812</strain>
    </source>
</reference>
<proteinExistence type="predicted"/>
<organism evidence="1 2">
    <name type="scientific">Triticum urartu</name>
    <name type="common">Red wild einkorn</name>
    <name type="synonym">Crithodium urartu</name>
    <dbReference type="NCBI Taxonomy" id="4572"/>
    <lineage>
        <taxon>Eukaryota</taxon>
        <taxon>Viridiplantae</taxon>
        <taxon>Streptophyta</taxon>
        <taxon>Embryophyta</taxon>
        <taxon>Tracheophyta</taxon>
        <taxon>Spermatophyta</taxon>
        <taxon>Magnoliopsida</taxon>
        <taxon>Liliopsida</taxon>
        <taxon>Poales</taxon>
        <taxon>Poaceae</taxon>
        <taxon>BOP clade</taxon>
        <taxon>Pooideae</taxon>
        <taxon>Triticodae</taxon>
        <taxon>Triticeae</taxon>
        <taxon>Triticinae</taxon>
        <taxon>Triticum</taxon>
    </lineage>
</organism>
<reference evidence="1" key="3">
    <citation type="submission" date="2022-06" db="UniProtKB">
        <authorList>
            <consortium name="EnsemblPlants"/>
        </authorList>
    </citation>
    <scope>IDENTIFICATION</scope>
</reference>
<dbReference type="Proteomes" id="UP000015106">
    <property type="component" value="Chromosome 1"/>
</dbReference>
<dbReference type="EnsemblPlants" id="TuG1812G0100002773.01.T03">
    <property type="protein sequence ID" value="TuG1812G0100002773.01.T03.cds286210"/>
    <property type="gene ID" value="TuG1812G0100002773.01"/>
</dbReference>
<evidence type="ECO:0000313" key="2">
    <source>
        <dbReference type="Proteomes" id="UP000015106"/>
    </source>
</evidence>
<protein>
    <submittedName>
        <fullName evidence="1">Uncharacterized protein</fullName>
    </submittedName>
</protein>